<evidence type="ECO:0008006" key="3">
    <source>
        <dbReference type="Google" id="ProtNLM"/>
    </source>
</evidence>
<protein>
    <recommendedName>
        <fullName evidence="3">CCHC-type domain-containing protein</fullName>
    </recommendedName>
</protein>
<keyword evidence="2" id="KW-1185">Reference proteome</keyword>
<dbReference type="InterPro" id="IPR036875">
    <property type="entry name" value="Znf_CCHC_sf"/>
</dbReference>
<proteinExistence type="predicted"/>
<organism evidence="1 2">
    <name type="scientific">Trachymyrmex cornetzi</name>
    <dbReference type="NCBI Taxonomy" id="471704"/>
    <lineage>
        <taxon>Eukaryota</taxon>
        <taxon>Metazoa</taxon>
        <taxon>Ecdysozoa</taxon>
        <taxon>Arthropoda</taxon>
        <taxon>Hexapoda</taxon>
        <taxon>Insecta</taxon>
        <taxon>Pterygota</taxon>
        <taxon>Neoptera</taxon>
        <taxon>Endopterygota</taxon>
        <taxon>Hymenoptera</taxon>
        <taxon>Apocrita</taxon>
        <taxon>Aculeata</taxon>
        <taxon>Formicoidea</taxon>
        <taxon>Formicidae</taxon>
        <taxon>Myrmicinae</taxon>
        <taxon>Trachymyrmex</taxon>
    </lineage>
</organism>
<dbReference type="Proteomes" id="UP000078492">
    <property type="component" value="Unassembled WGS sequence"/>
</dbReference>
<dbReference type="Gene3D" id="4.10.60.10">
    <property type="entry name" value="Zinc finger, CCHC-type"/>
    <property type="match status" value="1"/>
</dbReference>
<dbReference type="EMBL" id="KQ978553">
    <property type="protein sequence ID" value="KYN30157.1"/>
    <property type="molecule type" value="Genomic_DNA"/>
</dbReference>
<accession>A0A151JS21</accession>
<dbReference type="SUPFAM" id="SSF57756">
    <property type="entry name" value="Retrovirus zinc finger-like domains"/>
    <property type="match status" value="1"/>
</dbReference>
<dbReference type="GO" id="GO:0003676">
    <property type="term" value="F:nucleic acid binding"/>
    <property type="evidence" value="ECO:0007669"/>
    <property type="project" value="InterPro"/>
</dbReference>
<name>A0A151JS21_9HYME</name>
<dbReference type="AlphaFoldDB" id="A0A151JS21"/>
<sequence length="234" mass="27320">MPFDMLLNELRSMFQHRQTKVIMRKRFEERSWKKDETFHKYCREKVIMGNRVTVDDDEMLEYVIDGIPDEALRNQARVQGFETVDTLLKAFEKVTIREHSSNKGEKKENRTNDNKKNAANVVIRCHNCGMRDYTGINCPTKEQGVKCFGCNERGHIASKYPKNLDLGEFQTEIVVDERSYPIRIRVVSDTLFQHPMLIGTDFLDTVEVNIKLGKVSAHCSLCIVPKIRCRKYLR</sequence>
<dbReference type="GO" id="GO:0008270">
    <property type="term" value="F:zinc ion binding"/>
    <property type="evidence" value="ECO:0007669"/>
    <property type="project" value="InterPro"/>
</dbReference>
<evidence type="ECO:0000313" key="2">
    <source>
        <dbReference type="Proteomes" id="UP000078492"/>
    </source>
</evidence>
<evidence type="ECO:0000313" key="1">
    <source>
        <dbReference type="EMBL" id="KYN30157.1"/>
    </source>
</evidence>
<gene>
    <name evidence="1" type="ORF">ALC57_00383</name>
</gene>
<reference evidence="1 2" key="1">
    <citation type="submission" date="2015-09" db="EMBL/GenBank/DDBJ databases">
        <title>Trachymyrmex cornetzi WGS genome.</title>
        <authorList>
            <person name="Nygaard S."/>
            <person name="Hu H."/>
            <person name="Boomsma J."/>
            <person name="Zhang G."/>
        </authorList>
    </citation>
    <scope>NUCLEOTIDE SEQUENCE [LARGE SCALE GENOMIC DNA]</scope>
    <source>
        <strain evidence="1">Tcor2-1</strain>
        <tissue evidence="1">Whole body</tissue>
    </source>
</reference>